<dbReference type="Proteomes" id="UP001167796">
    <property type="component" value="Unassembled WGS sequence"/>
</dbReference>
<keyword evidence="2" id="KW-1185">Reference proteome</keyword>
<organism evidence="1 2">
    <name type="scientific">Hymenobacter mellowenesis</name>
    <dbReference type="NCBI Taxonomy" id="3063995"/>
    <lineage>
        <taxon>Bacteria</taxon>
        <taxon>Pseudomonadati</taxon>
        <taxon>Bacteroidota</taxon>
        <taxon>Cytophagia</taxon>
        <taxon>Cytophagales</taxon>
        <taxon>Hymenobacteraceae</taxon>
        <taxon>Hymenobacter</taxon>
    </lineage>
</organism>
<dbReference type="RefSeq" id="WP_305010605.1">
    <property type="nucleotide sequence ID" value="NZ_JAUQSX010000002.1"/>
</dbReference>
<dbReference type="EMBL" id="JAUQSX010000002">
    <property type="protein sequence ID" value="MDO7845918.1"/>
    <property type="molecule type" value="Genomic_DNA"/>
</dbReference>
<evidence type="ECO:0000313" key="1">
    <source>
        <dbReference type="EMBL" id="MDO7845918.1"/>
    </source>
</evidence>
<gene>
    <name evidence="1" type="ORF">Q5H92_06090</name>
</gene>
<comment type="caution">
    <text evidence="1">The sequence shown here is derived from an EMBL/GenBank/DDBJ whole genome shotgun (WGS) entry which is preliminary data.</text>
</comment>
<evidence type="ECO:0000313" key="2">
    <source>
        <dbReference type="Proteomes" id="UP001167796"/>
    </source>
</evidence>
<proteinExistence type="predicted"/>
<sequence>MLNRSYLRVLPLLVLLLLGSWAGRRPGDGGSAAPGGPVPPRPAVAAAVDILPTAGLPLAPAHRMRWAGASGRPAVLARPGGLPPGAAVVCAGLRARRGAAE</sequence>
<name>A0ABT9A7V2_9BACT</name>
<protein>
    <submittedName>
        <fullName evidence="1">Uncharacterized protein</fullName>
    </submittedName>
</protein>
<reference evidence="1" key="1">
    <citation type="submission" date="2023-07" db="EMBL/GenBank/DDBJ databases">
        <authorList>
            <person name="Kim M.K."/>
        </authorList>
    </citation>
    <scope>NUCLEOTIDE SEQUENCE</scope>
    <source>
        <strain evidence="1">M29</strain>
    </source>
</reference>
<accession>A0ABT9A7V2</accession>